<reference evidence="1" key="1">
    <citation type="journal article" date="2021" name="Nat. Commun.">
        <title>Genetic determinants of endophytism in the Arabidopsis root mycobiome.</title>
        <authorList>
            <person name="Mesny F."/>
            <person name="Miyauchi S."/>
            <person name="Thiergart T."/>
            <person name="Pickel B."/>
            <person name="Atanasova L."/>
            <person name="Karlsson M."/>
            <person name="Huettel B."/>
            <person name="Barry K.W."/>
            <person name="Haridas S."/>
            <person name="Chen C."/>
            <person name="Bauer D."/>
            <person name="Andreopoulos W."/>
            <person name="Pangilinan J."/>
            <person name="LaButti K."/>
            <person name="Riley R."/>
            <person name="Lipzen A."/>
            <person name="Clum A."/>
            <person name="Drula E."/>
            <person name="Henrissat B."/>
            <person name="Kohler A."/>
            <person name="Grigoriev I.V."/>
            <person name="Martin F.M."/>
            <person name="Hacquard S."/>
        </authorList>
    </citation>
    <scope>NUCLEOTIDE SEQUENCE</scope>
    <source>
        <strain evidence="1">MPI-SDFR-AT-0117</strain>
    </source>
</reference>
<proteinExistence type="predicted"/>
<name>A0A9P9A5D3_9PEZI</name>
<keyword evidence="2" id="KW-1185">Reference proteome</keyword>
<sequence length="157" mass="16484">MHSSPGTPGPPAQLCALPVLPSALTGFVYELDELTLCPDLIPPPGAPTFCGHVSVRTPLKLPVTWRGTAADMPRGYGRVDGTAGRRDDDAFNKCAVHGGRDNSVHATESRSASLGACISGAPHRNTCIGVIQLDWGRTESWPGSAVPAQEHRSPVPL</sequence>
<dbReference type="EMBL" id="JAGSXJ010000037">
    <property type="protein sequence ID" value="KAH6665893.1"/>
    <property type="molecule type" value="Genomic_DNA"/>
</dbReference>
<dbReference type="AlphaFoldDB" id="A0A9P9A5D3"/>
<accession>A0A9P9A5D3</accession>
<evidence type="ECO:0000313" key="2">
    <source>
        <dbReference type="Proteomes" id="UP000770015"/>
    </source>
</evidence>
<protein>
    <submittedName>
        <fullName evidence="1">Uncharacterized protein</fullName>
    </submittedName>
</protein>
<dbReference type="Proteomes" id="UP000770015">
    <property type="component" value="Unassembled WGS sequence"/>
</dbReference>
<organism evidence="1 2">
    <name type="scientific">Plectosphaerella plurivora</name>
    <dbReference type="NCBI Taxonomy" id="936078"/>
    <lineage>
        <taxon>Eukaryota</taxon>
        <taxon>Fungi</taxon>
        <taxon>Dikarya</taxon>
        <taxon>Ascomycota</taxon>
        <taxon>Pezizomycotina</taxon>
        <taxon>Sordariomycetes</taxon>
        <taxon>Hypocreomycetidae</taxon>
        <taxon>Glomerellales</taxon>
        <taxon>Plectosphaerellaceae</taxon>
        <taxon>Plectosphaerella</taxon>
    </lineage>
</organism>
<evidence type="ECO:0000313" key="1">
    <source>
        <dbReference type="EMBL" id="KAH6665893.1"/>
    </source>
</evidence>
<gene>
    <name evidence="1" type="ORF">F5X68DRAFT_55483</name>
</gene>
<comment type="caution">
    <text evidence="1">The sequence shown here is derived from an EMBL/GenBank/DDBJ whole genome shotgun (WGS) entry which is preliminary data.</text>
</comment>